<feature type="chain" id="PRO_5030060228" evidence="2">
    <location>
        <begin position="29"/>
        <end position="386"/>
    </location>
</feature>
<name>A0A2X0LI45_9BASI</name>
<dbReference type="PANTHER" id="PTHR45648">
    <property type="entry name" value="GDSL LIPASE/ACYLHYDROLASE FAMILY PROTEIN (AFU_ORTHOLOGUE AFUA_4G14700)"/>
    <property type="match status" value="1"/>
</dbReference>
<dbReference type="STRING" id="289078.A0A2X0LI45"/>
<reference evidence="4" key="1">
    <citation type="submission" date="2016-10" db="EMBL/GenBank/DDBJ databases">
        <authorList>
            <person name="Jeantristanb JTB J.-T."/>
            <person name="Ricardo R."/>
        </authorList>
    </citation>
    <scope>NUCLEOTIDE SEQUENCE [LARGE SCALE GENOMIC DNA]</scope>
</reference>
<protein>
    <submittedName>
        <fullName evidence="3">BZ3500_MvSof-1268-A1-R1_Chr4-2g07026 protein</fullName>
    </submittedName>
</protein>
<keyword evidence="1" id="KW-0378">Hydrolase</keyword>
<feature type="signal peptide" evidence="2">
    <location>
        <begin position="1"/>
        <end position="28"/>
    </location>
</feature>
<dbReference type="PANTHER" id="PTHR45648:SF22">
    <property type="entry name" value="GDSL LIPASE_ACYLHYDROLASE FAMILY PROTEIN (AFU_ORTHOLOGUE AFUA_4G14700)"/>
    <property type="match status" value="1"/>
</dbReference>
<evidence type="ECO:0000256" key="2">
    <source>
        <dbReference type="SAM" id="SignalP"/>
    </source>
</evidence>
<dbReference type="Proteomes" id="UP000249723">
    <property type="component" value="Unassembled WGS sequence"/>
</dbReference>
<keyword evidence="4" id="KW-1185">Reference proteome</keyword>
<proteinExistence type="predicted"/>
<accession>A0A2X0LI45</accession>
<evidence type="ECO:0000313" key="3">
    <source>
        <dbReference type="EMBL" id="SCZ97153.1"/>
    </source>
</evidence>
<organism evidence="3 4">
    <name type="scientific">Microbotryum saponariae</name>
    <dbReference type="NCBI Taxonomy" id="289078"/>
    <lineage>
        <taxon>Eukaryota</taxon>
        <taxon>Fungi</taxon>
        <taxon>Dikarya</taxon>
        <taxon>Basidiomycota</taxon>
        <taxon>Pucciniomycotina</taxon>
        <taxon>Microbotryomycetes</taxon>
        <taxon>Microbotryales</taxon>
        <taxon>Microbotryaceae</taxon>
        <taxon>Microbotryum</taxon>
    </lineage>
</organism>
<keyword evidence="2" id="KW-0732">Signal</keyword>
<dbReference type="EMBL" id="FMWP01000092">
    <property type="protein sequence ID" value="SCZ97153.1"/>
    <property type="molecule type" value="Genomic_DNA"/>
</dbReference>
<sequence>MGKNKPFWTPVLLIALLCVAMQSPVVEADVVAVRASDAHAQHHVQSRAPAPTGYSALVVFGASYVDNAHPRADVYKSSMRNYYPYSSAGGRYSNGPVGVEYMVASGTSPALKQHGKSAVKLFNYAYGGSVIRNGLGEASSSYPATRDQVAAYISDLKRSRIDIGKGRVLHFFNTGINPVTQIWLKVLNGNMSVASMNTARNNIKSNSAALAEFITSTSQSVTGSVLSRKRTRPGSVVDISPYFGHTQRISSVAAADFLIAGIPPLEIVPTFGYQIPSTYTATQRAQALSILKDLSARFNSDVQRFVSSFKPTSSKVFYYDLAALWRDLTNSPSKYGIKVINKTCYDSTSGAVCMKPTEYIYFDTLHPVTSVHKIWASKMNALVNAS</sequence>
<dbReference type="Pfam" id="PF00657">
    <property type="entry name" value="Lipase_GDSL"/>
    <property type="match status" value="1"/>
</dbReference>
<dbReference type="InterPro" id="IPR036514">
    <property type="entry name" value="SGNH_hydro_sf"/>
</dbReference>
<evidence type="ECO:0000313" key="4">
    <source>
        <dbReference type="Proteomes" id="UP000249723"/>
    </source>
</evidence>
<gene>
    <name evidence="3" type="ORF">BZ3500_MVSOF-1268-A1-R1_CHR4-2G07026</name>
</gene>
<dbReference type="InterPro" id="IPR001087">
    <property type="entry name" value="GDSL"/>
</dbReference>
<dbReference type="GO" id="GO:0016788">
    <property type="term" value="F:hydrolase activity, acting on ester bonds"/>
    <property type="evidence" value="ECO:0007669"/>
    <property type="project" value="InterPro"/>
</dbReference>
<dbReference type="AlphaFoldDB" id="A0A2X0LI45"/>
<dbReference type="Gene3D" id="3.40.50.1110">
    <property type="entry name" value="SGNH hydrolase"/>
    <property type="match status" value="1"/>
</dbReference>
<dbReference type="OrthoDB" id="1600564at2759"/>
<dbReference type="InterPro" id="IPR051058">
    <property type="entry name" value="GDSL_Est/Lipase"/>
</dbReference>
<evidence type="ECO:0000256" key="1">
    <source>
        <dbReference type="ARBA" id="ARBA00022801"/>
    </source>
</evidence>